<accession>K9W7P2</accession>
<proteinExistence type="predicted"/>
<name>K9W7P2_9CYAN</name>
<feature type="region of interest" description="Disordered" evidence="1">
    <location>
        <begin position="1"/>
        <end position="47"/>
    </location>
</feature>
<geneLocation type="plasmid" evidence="2 3">
    <name>pCRI9333.07</name>
</geneLocation>
<organism evidence="2 3">
    <name type="scientific">Crinalium epipsammum PCC 9333</name>
    <dbReference type="NCBI Taxonomy" id="1173022"/>
    <lineage>
        <taxon>Bacteria</taxon>
        <taxon>Bacillati</taxon>
        <taxon>Cyanobacteriota</taxon>
        <taxon>Cyanophyceae</taxon>
        <taxon>Gomontiellales</taxon>
        <taxon>Gomontiellaceae</taxon>
        <taxon>Crinalium</taxon>
    </lineage>
</organism>
<dbReference type="RefSeq" id="WP_015180110.1">
    <property type="nucleotide sequence ID" value="NC_019737.1"/>
</dbReference>
<reference evidence="2 3" key="1">
    <citation type="submission" date="2012-06" db="EMBL/GenBank/DDBJ databases">
        <title>Finished plasmid 7 of genome of Crinalium epipsammum PCC 9333.</title>
        <authorList>
            <consortium name="US DOE Joint Genome Institute"/>
            <person name="Gugger M."/>
            <person name="Coursin T."/>
            <person name="Rippka R."/>
            <person name="Tandeau De Marsac N."/>
            <person name="Huntemann M."/>
            <person name="Wei C.-L."/>
            <person name="Han J."/>
            <person name="Detter J.C."/>
            <person name="Han C."/>
            <person name="Tapia R."/>
            <person name="Davenport K."/>
            <person name="Daligault H."/>
            <person name="Erkkila T."/>
            <person name="Gu W."/>
            <person name="Munk A.C.C."/>
            <person name="Teshima H."/>
            <person name="Xu Y."/>
            <person name="Chain P."/>
            <person name="Chen A."/>
            <person name="Krypides N."/>
            <person name="Mavromatis K."/>
            <person name="Markowitz V."/>
            <person name="Szeto E."/>
            <person name="Ivanova N."/>
            <person name="Mikhailova N."/>
            <person name="Ovchinnikova G."/>
            <person name="Pagani I."/>
            <person name="Pati A."/>
            <person name="Goodwin L."/>
            <person name="Peters L."/>
            <person name="Pitluck S."/>
            <person name="Woyke T."/>
            <person name="Kerfeld C."/>
        </authorList>
    </citation>
    <scope>NUCLEOTIDE SEQUENCE [LARGE SCALE GENOMIC DNA]</scope>
    <source>
        <strain evidence="2 3">PCC 9333</strain>
        <plasmid evidence="3">Plasmid pCRI9333.07</plasmid>
    </source>
</reference>
<dbReference type="Proteomes" id="UP000010472">
    <property type="component" value="Plasmid pCRI9333.07"/>
</dbReference>
<sequence length="188" mass="20585">MYSGVIVHNNSPEIKKNSSSTEKHGTSSGKNNISSEKNKGNNNKEQEEKCKSLYKEAFKTYINQTQLGVISCGVKSVVSLAKNSAVGAGLEFAGCMLAQQAGSTYLLSDKLDSINQECTILYQGDSVKDEDDEDTLSMQHGMSSREKDYSLSPQGQTVAINYQPNKRSEFELNPETGKFYKPSNTAIC</sequence>
<feature type="compositionally biased region" description="Basic and acidic residues" evidence="1">
    <location>
        <begin position="13"/>
        <end position="25"/>
    </location>
</feature>
<feature type="region of interest" description="Disordered" evidence="1">
    <location>
        <begin position="129"/>
        <end position="150"/>
    </location>
</feature>
<dbReference type="HOGENOM" id="CLU_1438899_0_0_3"/>
<evidence type="ECO:0000256" key="1">
    <source>
        <dbReference type="SAM" id="MobiDB-lite"/>
    </source>
</evidence>
<evidence type="ECO:0000313" key="2">
    <source>
        <dbReference type="EMBL" id="AFZ15752.1"/>
    </source>
</evidence>
<dbReference type="EMBL" id="CP003627">
    <property type="protein sequence ID" value="AFZ15752.1"/>
    <property type="molecule type" value="Genomic_DNA"/>
</dbReference>
<feature type="compositionally biased region" description="Basic and acidic residues" evidence="1">
    <location>
        <begin position="36"/>
        <end position="47"/>
    </location>
</feature>
<gene>
    <name evidence="2" type="ORF">Cri9333_4997</name>
</gene>
<keyword evidence="3" id="KW-1185">Reference proteome</keyword>
<dbReference type="KEGG" id="cep:Cri9333_4997"/>
<keyword evidence="2" id="KW-0614">Plasmid</keyword>
<dbReference type="AlphaFoldDB" id="K9W7P2"/>
<evidence type="ECO:0000313" key="3">
    <source>
        <dbReference type="Proteomes" id="UP000010472"/>
    </source>
</evidence>
<protein>
    <submittedName>
        <fullName evidence="2">Uncharacterized protein</fullName>
    </submittedName>
</protein>